<feature type="region of interest" description="Disordered" evidence="1">
    <location>
        <begin position="1"/>
        <end position="20"/>
    </location>
</feature>
<reference evidence="4 5" key="1">
    <citation type="submission" date="2018-07" db="EMBL/GenBank/DDBJ databases">
        <title>Genome sequencing of oomycete isolates from Chile give support for New Zealand origin for Phytophthora kernoviae and make available the first Nothophytophthora sp. genome.</title>
        <authorList>
            <person name="Studholme D.J."/>
            <person name="Sanfuentes E."/>
            <person name="Panda P."/>
            <person name="Hill R."/>
            <person name="Sambles C."/>
            <person name="Grant M."/>
            <person name="Williams N.M."/>
            <person name="Mcdougal R.L."/>
        </authorList>
    </citation>
    <scope>NUCLEOTIDE SEQUENCE [LARGE SCALE GENOMIC DNA]</scope>
    <source>
        <strain evidence="3">Chile6</strain>
        <strain evidence="2">Chile7</strain>
    </source>
</reference>
<dbReference type="Proteomes" id="UP000277300">
    <property type="component" value="Unassembled WGS sequence"/>
</dbReference>
<dbReference type="EMBL" id="MBAD02002054">
    <property type="protein sequence ID" value="RLN50187.1"/>
    <property type="molecule type" value="Genomic_DNA"/>
</dbReference>
<dbReference type="Proteomes" id="UP000284657">
    <property type="component" value="Unassembled WGS sequence"/>
</dbReference>
<comment type="caution">
    <text evidence="3">The sequence shown here is derived from an EMBL/GenBank/DDBJ whole genome shotgun (WGS) entry which is preliminary data.</text>
</comment>
<gene>
    <name evidence="2" type="ORF">BBJ29_000497</name>
    <name evidence="3" type="ORF">BBP00_00000107</name>
</gene>
<evidence type="ECO:0000256" key="1">
    <source>
        <dbReference type="SAM" id="MobiDB-lite"/>
    </source>
</evidence>
<name>A0A3F2S458_9STRA</name>
<evidence type="ECO:0000313" key="2">
    <source>
        <dbReference type="EMBL" id="RLN50187.1"/>
    </source>
</evidence>
<proteinExistence type="predicted"/>
<evidence type="ECO:0000313" key="3">
    <source>
        <dbReference type="EMBL" id="RLN69983.1"/>
    </source>
</evidence>
<feature type="compositionally biased region" description="Polar residues" evidence="1">
    <location>
        <begin position="1"/>
        <end position="11"/>
    </location>
</feature>
<dbReference type="AlphaFoldDB" id="A0A3F2S458"/>
<sequence length="77" mass="8985">MVQELSSSTSPTAPPEQKFSGWFHDRKIAQRFNCWKNTNACEERDRQRTNVLYTEPGARSSELLLFNAAIVDRRRQI</sequence>
<evidence type="ECO:0000313" key="4">
    <source>
        <dbReference type="Proteomes" id="UP000277300"/>
    </source>
</evidence>
<accession>A0A3F2S458</accession>
<protein>
    <submittedName>
        <fullName evidence="3">Uncharacterized protein</fullName>
    </submittedName>
</protein>
<evidence type="ECO:0000313" key="5">
    <source>
        <dbReference type="Proteomes" id="UP000284657"/>
    </source>
</evidence>
<dbReference type="EMBL" id="MBDO02000001">
    <property type="protein sequence ID" value="RLN69983.1"/>
    <property type="molecule type" value="Genomic_DNA"/>
</dbReference>
<organism evidence="3 4">
    <name type="scientific">Phytophthora kernoviae</name>
    <dbReference type="NCBI Taxonomy" id="325452"/>
    <lineage>
        <taxon>Eukaryota</taxon>
        <taxon>Sar</taxon>
        <taxon>Stramenopiles</taxon>
        <taxon>Oomycota</taxon>
        <taxon>Peronosporomycetes</taxon>
        <taxon>Peronosporales</taxon>
        <taxon>Peronosporaceae</taxon>
        <taxon>Phytophthora</taxon>
    </lineage>
</organism>